<keyword evidence="3" id="KW-1185">Reference proteome</keyword>
<evidence type="ECO:0000259" key="1">
    <source>
        <dbReference type="Pfam" id="PF13601"/>
    </source>
</evidence>
<proteinExistence type="predicted"/>
<dbReference type="Gene3D" id="1.10.10.10">
    <property type="entry name" value="Winged helix-like DNA-binding domain superfamily/Winged helix DNA-binding domain"/>
    <property type="match status" value="1"/>
</dbReference>
<dbReference type="SUPFAM" id="SSF46785">
    <property type="entry name" value="Winged helix' DNA-binding domain"/>
    <property type="match status" value="1"/>
</dbReference>
<dbReference type="Proteomes" id="UP000432715">
    <property type="component" value="Unassembled WGS sequence"/>
</dbReference>
<organism evidence="2 3">
    <name type="scientific">Alkaliphilus pronyensis</name>
    <dbReference type="NCBI Taxonomy" id="1482732"/>
    <lineage>
        <taxon>Bacteria</taxon>
        <taxon>Bacillati</taxon>
        <taxon>Bacillota</taxon>
        <taxon>Clostridia</taxon>
        <taxon>Peptostreptococcales</taxon>
        <taxon>Natronincolaceae</taxon>
        <taxon>Alkaliphilus</taxon>
    </lineage>
</organism>
<reference evidence="2 3" key="1">
    <citation type="submission" date="2019-10" db="EMBL/GenBank/DDBJ databases">
        <title>Alkaliphilus serpentinus sp. nov. and Alkaliphilus pronyensis sp. nov., two novel anaerobic alkaliphilic species isolated from the serpentinized-hosted hydrothermal field of the Prony Bay (New Caledonia).</title>
        <authorList>
            <person name="Postec A."/>
        </authorList>
    </citation>
    <scope>NUCLEOTIDE SEQUENCE [LARGE SCALE GENOMIC DNA]</scope>
    <source>
        <strain evidence="2 3">LacV</strain>
    </source>
</reference>
<name>A0A6I0FE73_9FIRM</name>
<feature type="domain" description="Winged helix DNA-binding" evidence="1">
    <location>
        <begin position="18"/>
        <end position="98"/>
    </location>
</feature>
<dbReference type="Pfam" id="PF13601">
    <property type="entry name" value="HTH_34"/>
    <property type="match status" value="1"/>
</dbReference>
<dbReference type="EMBL" id="WBZC01000040">
    <property type="protein sequence ID" value="KAB3533497.1"/>
    <property type="molecule type" value="Genomic_DNA"/>
</dbReference>
<dbReference type="PANTHER" id="PTHR37318:SF1">
    <property type="entry name" value="BSL7504 PROTEIN"/>
    <property type="match status" value="1"/>
</dbReference>
<dbReference type="OrthoDB" id="9800369at2"/>
<dbReference type="InterPro" id="IPR036390">
    <property type="entry name" value="WH_DNA-bd_sf"/>
</dbReference>
<dbReference type="InterPro" id="IPR027395">
    <property type="entry name" value="WH_DNA-bd_dom"/>
</dbReference>
<sequence>MGDKFAVDIDKVIHERARLLILSYLASNSGKKIQFNELKESLSFTSGNLSVQLKNLEEVKYIKIHKRIKDNKPQTSVSLTPEGLKALKEYLKVMEDLIKTVNNQEDN</sequence>
<dbReference type="PANTHER" id="PTHR37318">
    <property type="entry name" value="BSL7504 PROTEIN"/>
    <property type="match status" value="1"/>
</dbReference>
<accession>A0A6I0FE73</accession>
<evidence type="ECO:0000313" key="2">
    <source>
        <dbReference type="EMBL" id="KAB3533497.1"/>
    </source>
</evidence>
<protein>
    <submittedName>
        <fullName evidence="2">Transcriptional regulator</fullName>
    </submittedName>
</protein>
<evidence type="ECO:0000313" key="3">
    <source>
        <dbReference type="Proteomes" id="UP000432715"/>
    </source>
</evidence>
<dbReference type="RefSeq" id="WP_151861640.1">
    <property type="nucleotide sequence ID" value="NZ_WBZC01000040.1"/>
</dbReference>
<dbReference type="InterPro" id="IPR036388">
    <property type="entry name" value="WH-like_DNA-bd_sf"/>
</dbReference>
<gene>
    <name evidence="2" type="ORF">F8154_10875</name>
</gene>
<dbReference type="AlphaFoldDB" id="A0A6I0FE73"/>
<comment type="caution">
    <text evidence="2">The sequence shown here is derived from an EMBL/GenBank/DDBJ whole genome shotgun (WGS) entry which is preliminary data.</text>
</comment>